<evidence type="ECO:0000313" key="3">
    <source>
        <dbReference type="EMBL" id="UMM17233.1"/>
    </source>
</evidence>
<evidence type="ECO:0000259" key="2">
    <source>
        <dbReference type="Pfam" id="PF22600"/>
    </source>
</evidence>
<dbReference type="SUPFAM" id="SSF81631">
    <property type="entry name" value="PAP/OAS1 substrate-binding domain"/>
    <property type="match status" value="1"/>
</dbReference>
<feature type="compositionally biased region" description="Polar residues" evidence="1">
    <location>
        <begin position="421"/>
        <end position="431"/>
    </location>
</feature>
<dbReference type="SUPFAM" id="SSF81301">
    <property type="entry name" value="Nucleotidyltransferase"/>
    <property type="match status" value="1"/>
</dbReference>
<dbReference type="Gene3D" id="1.10.1410.10">
    <property type="match status" value="1"/>
</dbReference>
<dbReference type="PANTHER" id="PTHR12271:SF39">
    <property type="entry name" value="PAP-ASSOCIATED DOMAIN-CONTAINING PROTEIN"/>
    <property type="match status" value="1"/>
</dbReference>
<name>A0AAE9J6S2_CAEBR</name>
<evidence type="ECO:0000256" key="1">
    <source>
        <dbReference type="SAM" id="MobiDB-lite"/>
    </source>
</evidence>
<keyword evidence="4" id="KW-1185">Reference proteome</keyword>
<dbReference type="Proteomes" id="UP000829354">
    <property type="component" value="Chromosome II"/>
</dbReference>
<proteinExistence type="predicted"/>
<evidence type="ECO:0000313" key="4">
    <source>
        <dbReference type="Proteomes" id="UP000829354"/>
    </source>
</evidence>
<dbReference type="Pfam" id="PF22600">
    <property type="entry name" value="MTPAP-like_central"/>
    <property type="match status" value="1"/>
</dbReference>
<feature type="compositionally biased region" description="Basic and acidic residues" evidence="1">
    <location>
        <begin position="439"/>
        <end position="450"/>
    </location>
</feature>
<dbReference type="CDD" id="cd05402">
    <property type="entry name" value="NT_PAP_TUTase"/>
    <property type="match status" value="1"/>
</dbReference>
<sequence length="450" mass="52269">MANGLKHAPPHLLSQVVNMIQNDNPFVKQLCQEIHMFSLNQKQSENMMKARNEYIRLIRDYLNSATIANQLEEIVRIDRVAVFGSFITQCVSNNSDLDLCICLNLEFGGKSRISRMPVTVLQSVYRDLQHNRNLKQFFGDNRITHLSFVSSAKVPIIKFKMNGIAIDLSAIFCTSPPSTCVAAKFINAYCQLDDRFVILVTFIKTWLRSEGDPNDHLREFPNSYALTILLIHALQWYGIVPNLYESHNEMFNPQKVKSWDDIDVGHEFTHPLDENTVAMHRRKETSKLTVVQLLYLFACHYSEGTLLANHTFNMKNGSIEPRRGREAQVSIVDIYDTKNPARSTRSQFYVMNALSLMRMILLAPAPNMLHYIMQIPFRQFMPPVLNHMQNFHQTNQMNHVNYYHMYHPNFQHFSAMPYANNQNFRSNSASNPRIPPRPNHQETEKQYIKR</sequence>
<dbReference type="PANTHER" id="PTHR12271">
    <property type="entry name" value="POLY A POLYMERASE CID PAP -RELATED"/>
    <property type="match status" value="1"/>
</dbReference>
<protein>
    <recommendedName>
        <fullName evidence="2">Poly(A) RNA polymerase mitochondrial-like central palm domain-containing protein</fullName>
    </recommendedName>
</protein>
<dbReference type="EMBL" id="CP092621">
    <property type="protein sequence ID" value="UMM17233.1"/>
    <property type="molecule type" value="Genomic_DNA"/>
</dbReference>
<dbReference type="Gene3D" id="3.30.460.10">
    <property type="entry name" value="Beta Polymerase, domain 2"/>
    <property type="match status" value="1"/>
</dbReference>
<accession>A0AAE9J6S2</accession>
<gene>
    <name evidence="3" type="ORF">L5515_013888</name>
</gene>
<dbReference type="InterPro" id="IPR054708">
    <property type="entry name" value="MTPAP-like_central"/>
</dbReference>
<dbReference type="AlphaFoldDB" id="A0AAE9J6S2"/>
<feature type="domain" description="Poly(A) RNA polymerase mitochondrial-like central palm" evidence="2">
    <location>
        <begin position="32"/>
        <end position="170"/>
    </location>
</feature>
<feature type="region of interest" description="Disordered" evidence="1">
    <location>
        <begin position="421"/>
        <end position="450"/>
    </location>
</feature>
<dbReference type="InterPro" id="IPR043519">
    <property type="entry name" value="NT_sf"/>
</dbReference>
<organism evidence="3 4">
    <name type="scientific">Caenorhabditis briggsae</name>
    <dbReference type="NCBI Taxonomy" id="6238"/>
    <lineage>
        <taxon>Eukaryota</taxon>
        <taxon>Metazoa</taxon>
        <taxon>Ecdysozoa</taxon>
        <taxon>Nematoda</taxon>
        <taxon>Chromadorea</taxon>
        <taxon>Rhabditida</taxon>
        <taxon>Rhabditina</taxon>
        <taxon>Rhabditomorpha</taxon>
        <taxon>Rhabditoidea</taxon>
        <taxon>Rhabditidae</taxon>
        <taxon>Peloderinae</taxon>
        <taxon>Caenorhabditis</taxon>
    </lineage>
</organism>
<reference evidence="3 4" key="1">
    <citation type="submission" date="2022-04" db="EMBL/GenBank/DDBJ databases">
        <title>Chromosome-level reference genomes for two strains of Caenorhabditis briggsae: an improved platform for comparative genomics.</title>
        <authorList>
            <person name="Stevens L."/>
            <person name="Andersen E."/>
        </authorList>
    </citation>
    <scope>NUCLEOTIDE SEQUENCE [LARGE SCALE GENOMIC DNA]</scope>
    <source>
        <strain evidence="3">VX34</strain>
        <tissue evidence="3">Whole-organism</tissue>
    </source>
</reference>